<dbReference type="Proteomes" id="UP000319462">
    <property type="component" value="Chromosome 34"/>
</dbReference>
<name>A0A3P3ZHN7_LEIBR</name>
<protein>
    <submittedName>
        <fullName evidence="1">Hypothetical_protein</fullName>
    </submittedName>
</protein>
<dbReference type="EMBL" id="LS997633">
    <property type="protein sequence ID" value="SYZ69778.1"/>
    <property type="molecule type" value="Genomic_DNA"/>
</dbReference>
<sequence>MLNKLHLTALKYLLDGPRYNCSFDKITKGLMIDVAKDRRYDDPHASLPEPLLQWEHGRRCHPSAHRVPIFDLSGVARRNVDAGNHDHAA</sequence>
<reference evidence="1 3" key="1">
    <citation type="submission" date="2018-09" db="EMBL/GenBank/DDBJ databases">
        <authorList>
            <person name="Peiro R."/>
            <person name="Begona"/>
            <person name="Cbmso G."/>
            <person name="Lopez M."/>
            <person name="Gonzalez S."/>
        </authorList>
    </citation>
    <scope>NUCLEOTIDE SEQUENCE [LARGE SCALE GENOMIC DNA]</scope>
</reference>
<organism evidence="1 3">
    <name type="scientific">Leishmania braziliensis MHOM/BR/75/M2904</name>
    <dbReference type="NCBI Taxonomy" id="420245"/>
    <lineage>
        <taxon>Eukaryota</taxon>
        <taxon>Discoba</taxon>
        <taxon>Euglenozoa</taxon>
        <taxon>Kinetoplastea</taxon>
        <taxon>Metakinetoplastina</taxon>
        <taxon>Trypanosomatida</taxon>
        <taxon>Trypanosomatidae</taxon>
        <taxon>Leishmaniinae</taxon>
        <taxon>Leishmania</taxon>
        <taxon>Leishmania braziliensis species complex</taxon>
    </lineage>
</organism>
<proteinExistence type="predicted"/>
<accession>A0A3P3ZHN7</accession>
<gene>
    <name evidence="1" type="ORF">LBRM2904_34.4830</name>
    <name evidence="2" type="ORF">LBRM2904_34.5010</name>
</gene>
<evidence type="ECO:0000313" key="3">
    <source>
        <dbReference type="Proteomes" id="UP000319462"/>
    </source>
</evidence>
<dbReference type="AlphaFoldDB" id="A0A3P3ZHN7"/>
<evidence type="ECO:0000313" key="2">
    <source>
        <dbReference type="EMBL" id="SYZ69796.1"/>
    </source>
</evidence>
<evidence type="ECO:0000313" key="1">
    <source>
        <dbReference type="EMBL" id="SYZ69778.1"/>
    </source>
</evidence>
<dbReference type="EMBL" id="LS997633">
    <property type="protein sequence ID" value="SYZ69796.1"/>
    <property type="molecule type" value="Genomic_DNA"/>
</dbReference>